<gene>
    <name evidence="2" type="ORF">CBR_g29996</name>
</gene>
<dbReference type="Proteomes" id="UP000265515">
    <property type="component" value="Unassembled WGS sequence"/>
</dbReference>
<proteinExistence type="predicted"/>
<sequence>MGCDDDHSIEATKKLAGHMKLTIDWRTKVLFALTSSRLTQKSREIALAEGIVSIKWKDMGDVTSIAPFGNDPLEADIRSEELKEAVAATKSHTFVLGLCEVVDLKMWKPQAFDTLDSQLQTWCPSHWTLVVFMPRQHNLSFKASMNHLSFEKLLEGETTSIGPEALPLVLAIDPDPTVGFNSTEHASPDVLWIPDLVQGDKREEVERQSLCIMSMSVAQVAKTLIEVMKYAEEGFHYNGRGELSLLEERVPRYFVVSVDMRSTIMANGSGCVQARTLLERLRESPDVRVDSDAEDGPYSLKGVLQWMCSEGMCDEGLVDMTMQQKGGTYTPVAFRKFMLCDLTNKTEDDRNVIHEALHEVTEYAVQGRDLIDFVSASAGEEIISGRPLWGGLLGCALERLGLATCDVERQREREEGWRLIANETGLPIIEETGETSAAQDTSGTMVVDGSTMHTSTTEDLVYMDMGEGFFLGEQQLAERIDDAEHRDDAEEEDEEEYEGSDVEVSGSDVSSNEEDDDNDVYYDLKTACGQVTKGWAHAILRLARVFSDPHNVLRVVFKGATPDGAMQYAAEMDSGPRMCDCGRPFMFLRTLNSHRARACPAVADEGAQRQENDVAHDPGPSNIGATNLAGDESEDAGPEDDANGAAGDNAEPAAQPVEPFDSLRRLVALIFSARGGVDMSHTDVDALLSLLKDPRFSATDIAYRNSREFFAWAGSLAEAAGWKELDLRSDDWPREAHAVSWHRDWRTAFLSIMHVTLQKCETVYSLEVSPPSKDNSVSGPRSGALSYHTQSIIRAHKGVDKNGYSRYVIPLSLYSDKTHTDGRQKQTAYPLMMSLADHASEATLLAYLPMLHHRPRDKGWGLQSTAFRKRKAVIFHKALSTVLQAAKEASHDDITIPSTRSETLKTQLAAVVFTADEDDVHRAAEGRMAELDMHRHVEQNDLWGFYRGPSADDPQLDYHLALQPDRMHTIEHGIFLHMIDAFRVAAFEKLPNTPQTEILKELDARLQCASATTAMGDGQHCGGERWRINGEGWSTDEKDGAAIECVTMARAVMAAMTMASAAMGGMTIVRQAR</sequence>
<feature type="compositionally biased region" description="Acidic residues" evidence="1">
    <location>
        <begin position="489"/>
        <end position="501"/>
    </location>
</feature>
<protein>
    <submittedName>
        <fullName evidence="2">Uncharacterized protein</fullName>
    </submittedName>
</protein>
<evidence type="ECO:0000256" key="1">
    <source>
        <dbReference type="SAM" id="MobiDB-lite"/>
    </source>
</evidence>
<feature type="compositionally biased region" description="Basic and acidic residues" evidence="1">
    <location>
        <begin position="606"/>
        <end position="616"/>
    </location>
</feature>
<dbReference type="EMBL" id="BFEA01000326">
    <property type="protein sequence ID" value="GBG79732.1"/>
    <property type="molecule type" value="Genomic_DNA"/>
</dbReference>
<dbReference type="Pfam" id="PF18759">
    <property type="entry name" value="Plavaka"/>
    <property type="match status" value="1"/>
</dbReference>
<evidence type="ECO:0000313" key="2">
    <source>
        <dbReference type="EMBL" id="GBG79732.1"/>
    </source>
</evidence>
<dbReference type="Gramene" id="GBG79732">
    <property type="protein sequence ID" value="GBG79732"/>
    <property type="gene ID" value="CBR_g29996"/>
</dbReference>
<accession>A0A388LC19</accession>
<feature type="compositionally biased region" description="Low complexity" evidence="1">
    <location>
        <begin position="643"/>
        <end position="654"/>
    </location>
</feature>
<reference evidence="2 3" key="1">
    <citation type="journal article" date="2018" name="Cell">
        <title>The Chara Genome: Secondary Complexity and Implications for Plant Terrestrialization.</title>
        <authorList>
            <person name="Nishiyama T."/>
            <person name="Sakayama H."/>
            <person name="Vries J.D."/>
            <person name="Buschmann H."/>
            <person name="Saint-Marcoux D."/>
            <person name="Ullrich K.K."/>
            <person name="Haas F.B."/>
            <person name="Vanderstraeten L."/>
            <person name="Becker D."/>
            <person name="Lang D."/>
            <person name="Vosolsobe S."/>
            <person name="Rombauts S."/>
            <person name="Wilhelmsson P.K.I."/>
            <person name="Janitza P."/>
            <person name="Kern R."/>
            <person name="Heyl A."/>
            <person name="Rumpler F."/>
            <person name="Villalobos L.I.A.C."/>
            <person name="Clay J.M."/>
            <person name="Skokan R."/>
            <person name="Toyoda A."/>
            <person name="Suzuki Y."/>
            <person name="Kagoshima H."/>
            <person name="Schijlen E."/>
            <person name="Tajeshwar N."/>
            <person name="Catarino B."/>
            <person name="Hetherington A.J."/>
            <person name="Saltykova A."/>
            <person name="Bonnot C."/>
            <person name="Breuninger H."/>
            <person name="Symeonidi A."/>
            <person name="Radhakrishnan G.V."/>
            <person name="Van Nieuwerburgh F."/>
            <person name="Deforce D."/>
            <person name="Chang C."/>
            <person name="Karol K.G."/>
            <person name="Hedrich R."/>
            <person name="Ulvskov P."/>
            <person name="Glockner G."/>
            <person name="Delwiche C.F."/>
            <person name="Petrasek J."/>
            <person name="Van de Peer Y."/>
            <person name="Friml J."/>
            <person name="Beilby M."/>
            <person name="Dolan L."/>
            <person name="Kohara Y."/>
            <person name="Sugano S."/>
            <person name="Fujiyama A."/>
            <person name="Delaux P.-M."/>
            <person name="Quint M."/>
            <person name="TheiBen G."/>
            <person name="Hagemann M."/>
            <person name="Harholt J."/>
            <person name="Dunand C."/>
            <person name="Zachgo S."/>
            <person name="Langdale J."/>
            <person name="Maumus F."/>
            <person name="Straeten D.V.D."/>
            <person name="Gould S.B."/>
            <person name="Rensing S.A."/>
        </authorList>
    </citation>
    <scope>NUCLEOTIDE SEQUENCE [LARGE SCALE GENOMIC DNA]</scope>
    <source>
        <strain evidence="2 3">S276</strain>
    </source>
</reference>
<comment type="caution">
    <text evidence="2">The sequence shown here is derived from an EMBL/GenBank/DDBJ whole genome shotgun (WGS) entry which is preliminary data.</text>
</comment>
<feature type="compositionally biased region" description="Acidic residues" evidence="1">
    <location>
        <begin position="631"/>
        <end position="642"/>
    </location>
</feature>
<dbReference type="InterPro" id="IPR041078">
    <property type="entry name" value="Plavaka"/>
</dbReference>
<evidence type="ECO:0000313" key="3">
    <source>
        <dbReference type="Proteomes" id="UP000265515"/>
    </source>
</evidence>
<feature type="region of interest" description="Disordered" evidence="1">
    <location>
        <begin position="605"/>
        <end position="657"/>
    </location>
</feature>
<feature type="region of interest" description="Disordered" evidence="1">
    <location>
        <begin position="482"/>
        <end position="518"/>
    </location>
</feature>
<organism evidence="2 3">
    <name type="scientific">Chara braunii</name>
    <name type="common">Braun's stonewort</name>
    <dbReference type="NCBI Taxonomy" id="69332"/>
    <lineage>
        <taxon>Eukaryota</taxon>
        <taxon>Viridiplantae</taxon>
        <taxon>Streptophyta</taxon>
        <taxon>Charophyceae</taxon>
        <taxon>Charales</taxon>
        <taxon>Characeae</taxon>
        <taxon>Chara</taxon>
    </lineage>
</organism>
<dbReference type="AlphaFoldDB" id="A0A388LC19"/>
<keyword evidence="3" id="KW-1185">Reference proteome</keyword>
<name>A0A388LC19_CHABU</name>